<feature type="compositionally biased region" description="Basic and acidic residues" evidence="1">
    <location>
        <begin position="11"/>
        <end position="22"/>
    </location>
</feature>
<name>A0A0G4FCV0_VITBC</name>
<dbReference type="Proteomes" id="UP000041254">
    <property type="component" value="Unassembled WGS sequence"/>
</dbReference>
<keyword evidence="3" id="KW-1185">Reference proteome</keyword>
<dbReference type="AlphaFoldDB" id="A0A0G4FCV0"/>
<dbReference type="EMBL" id="CDMY01000408">
    <property type="protein sequence ID" value="CEM11062.1"/>
    <property type="molecule type" value="Genomic_DNA"/>
</dbReference>
<gene>
    <name evidence="2" type="ORF">Vbra_9015</name>
</gene>
<dbReference type="VEuPathDB" id="CryptoDB:Vbra_9015"/>
<dbReference type="InParanoid" id="A0A0G4FCV0"/>
<evidence type="ECO:0000313" key="3">
    <source>
        <dbReference type="Proteomes" id="UP000041254"/>
    </source>
</evidence>
<accession>A0A0G4FCV0</accession>
<evidence type="ECO:0000256" key="1">
    <source>
        <dbReference type="SAM" id="MobiDB-lite"/>
    </source>
</evidence>
<sequence>MQLPCVSTDESSSRRSSSEHAEGGSVGVLGGPLSSISERQPAESRAPFAPKVIVTSFTMVAMRLLLVLISCLVAERAVCAGSAESLTRLKRLHERKRQDGIPQKTDGEHLISSAHHSIMQTADGIEEECWLAVLNGAKRKFQDCPSPTKEVCMVDRKEDSPAHPRGALFKYVGVCIDEAKTKKECQGTLLPTMKDSATKKTMRYCRYKHAARSLGKLSG</sequence>
<reference evidence="2 3" key="1">
    <citation type="submission" date="2014-11" db="EMBL/GenBank/DDBJ databases">
        <authorList>
            <person name="Zhu J."/>
            <person name="Qi W."/>
            <person name="Song R."/>
        </authorList>
    </citation>
    <scope>NUCLEOTIDE SEQUENCE [LARGE SCALE GENOMIC DNA]</scope>
</reference>
<protein>
    <submittedName>
        <fullName evidence="2">Uncharacterized protein</fullName>
    </submittedName>
</protein>
<organism evidence="2 3">
    <name type="scientific">Vitrella brassicaformis (strain CCMP3155)</name>
    <dbReference type="NCBI Taxonomy" id="1169540"/>
    <lineage>
        <taxon>Eukaryota</taxon>
        <taxon>Sar</taxon>
        <taxon>Alveolata</taxon>
        <taxon>Colpodellida</taxon>
        <taxon>Vitrellaceae</taxon>
        <taxon>Vitrella</taxon>
    </lineage>
</organism>
<proteinExistence type="predicted"/>
<evidence type="ECO:0000313" key="2">
    <source>
        <dbReference type="EMBL" id="CEM11062.1"/>
    </source>
</evidence>
<feature type="region of interest" description="Disordered" evidence="1">
    <location>
        <begin position="1"/>
        <end position="41"/>
    </location>
</feature>